<dbReference type="GO" id="GO:0004674">
    <property type="term" value="F:protein serine/threonine kinase activity"/>
    <property type="evidence" value="ECO:0007669"/>
    <property type="project" value="UniProtKB-EC"/>
</dbReference>
<feature type="domain" description="Doublecortin" evidence="10">
    <location>
        <begin position="67"/>
        <end position="152"/>
    </location>
</feature>
<dbReference type="Gene3D" id="1.10.510.10">
    <property type="entry name" value="Transferase(Phosphotransferase) domain 1"/>
    <property type="match status" value="1"/>
</dbReference>
<accession>A0A7E4VZB9</accession>
<dbReference type="SUPFAM" id="SSF56112">
    <property type="entry name" value="Protein kinase-like (PK-like)"/>
    <property type="match status" value="1"/>
</dbReference>
<reference evidence="11" key="1">
    <citation type="journal article" date="2013" name="Genetics">
        <title>The draft genome and transcriptome of Panagrellus redivivus are shaped by the harsh demands of a free-living lifestyle.</title>
        <authorList>
            <person name="Srinivasan J."/>
            <person name="Dillman A.R."/>
            <person name="Macchietto M.G."/>
            <person name="Heikkinen L."/>
            <person name="Lakso M."/>
            <person name="Fracchia K.M."/>
            <person name="Antoshechkin I."/>
            <person name="Mortazavi A."/>
            <person name="Wong G."/>
            <person name="Sternberg P.W."/>
        </authorList>
    </citation>
    <scope>NUCLEOTIDE SEQUENCE [LARGE SCALE GENOMIC DNA]</scope>
    <source>
        <strain evidence="11">MT8872</strain>
    </source>
</reference>
<dbReference type="FunFam" id="1.10.510.10:FF:000571">
    <property type="entry name" value="Maternal embryonic leucine zipper kinase"/>
    <property type="match status" value="1"/>
</dbReference>
<evidence type="ECO:0000256" key="3">
    <source>
        <dbReference type="ARBA" id="ARBA00022741"/>
    </source>
</evidence>
<evidence type="ECO:0000256" key="7">
    <source>
        <dbReference type="ARBA" id="ARBA00048679"/>
    </source>
</evidence>
<dbReference type="PROSITE" id="PS50011">
    <property type="entry name" value="PROTEIN_KINASE_DOM"/>
    <property type="match status" value="1"/>
</dbReference>
<dbReference type="SUPFAM" id="SSF89837">
    <property type="entry name" value="Doublecortin (DC)"/>
    <property type="match status" value="1"/>
</dbReference>
<evidence type="ECO:0000313" key="11">
    <source>
        <dbReference type="Proteomes" id="UP000492821"/>
    </source>
</evidence>
<dbReference type="GO" id="GO:0035556">
    <property type="term" value="P:intracellular signal transduction"/>
    <property type="evidence" value="ECO:0007669"/>
    <property type="project" value="InterPro"/>
</dbReference>
<dbReference type="Pfam" id="PF03607">
    <property type="entry name" value="DCX"/>
    <property type="match status" value="1"/>
</dbReference>
<protein>
    <recommendedName>
        <fullName evidence="2">non-specific serine/threonine protein kinase</fullName>
        <ecNumber evidence="2">2.7.11.1</ecNumber>
    </recommendedName>
    <alternativeName>
        <fullName evidence="5">Doublecortin-like and CAM kinase-like protein</fullName>
    </alternativeName>
</protein>
<feature type="domain" description="Protein kinase" evidence="9">
    <location>
        <begin position="305"/>
        <end position="558"/>
    </location>
</feature>
<dbReference type="Pfam" id="PF00069">
    <property type="entry name" value="Pkinase"/>
    <property type="match status" value="1"/>
</dbReference>
<dbReference type="SMART" id="SM00537">
    <property type="entry name" value="DCX"/>
    <property type="match status" value="1"/>
</dbReference>
<dbReference type="AlphaFoldDB" id="A0A7E4VZB9"/>
<sequence>MSPERSSCCSESPKLPESADGDLVHEPGTSSFPHESPTDTGNVDNNVPVSARTIRNKLKKVFLDRALRIKFYANGDKNYQPHVVVISKQKYRTFPPLLRELTRMFADCRTLRNGVRCVFNRYGEVVDDIDMFNESLYYVCSSTETFVEIDYMAVARPIWRSAAARDVNERFRRYHGFKLDDIKSTRQIFIIRNEFTRPRRVTEIILYRESPLTLQQVLERVGSECMCTVKTLYGKSGRMVFRLCDLFDTDDVFFTSDGANRPCREDFSLSPEEDRTLRHMKNESTKQTLKRRTTGLFTHVLGNRYEIIKMLGDGSSCSVYHGKDIHNGRELALKLFTKEFYENCEKMIQNEVEMLKELSHDHIVQMVEFTQLGGERVMILDLYPQGDLFEHLRRVRTLNLVDASSVVRCTAMALEYLHDRHIVHRDIKPENLLVCDEKPLRVKLTDFGLATNLRNGLLHDQCGTLTFAAPEVFASEGYGRSSDVWSLGMVSYITICGFPPFYVRNYDEIDKAINGHVIFPSPVWDHVPAFVKAFMLYTIDIDINTRFTAKDCLDYIWVADPLIYDEEFELRCQNYLLDYEQRYVNYPDDDEPKDEYFGSHSSEGEEDRFSVGVSSVSFSAYTAHSP</sequence>
<dbReference type="InterPro" id="IPR011009">
    <property type="entry name" value="Kinase-like_dom_sf"/>
</dbReference>
<dbReference type="PROSITE" id="PS50309">
    <property type="entry name" value="DC"/>
    <property type="match status" value="1"/>
</dbReference>
<name>A0A7E4VZB9_PANRE</name>
<dbReference type="InterPro" id="IPR036572">
    <property type="entry name" value="Doublecortin_dom_sf"/>
</dbReference>
<keyword evidence="3" id="KW-0547">Nucleotide-binding</keyword>
<keyword evidence="4" id="KW-0067">ATP-binding</keyword>
<comment type="cofactor">
    <cofactor evidence="1">
        <name>Mg(2+)</name>
        <dbReference type="ChEBI" id="CHEBI:18420"/>
    </cofactor>
</comment>
<keyword evidence="11" id="KW-1185">Reference proteome</keyword>
<organism evidence="11 12">
    <name type="scientific">Panagrellus redivivus</name>
    <name type="common">Microworm</name>
    <dbReference type="NCBI Taxonomy" id="6233"/>
    <lineage>
        <taxon>Eukaryota</taxon>
        <taxon>Metazoa</taxon>
        <taxon>Ecdysozoa</taxon>
        <taxon>Nematoda</taxon>
        <taxon>Chromadorea</taxon>
        <taxon>Rhabditida</taxon>
        <taxon>Tylenchina</taxon>
        <taxon>Panagrolaimomorpha</taxon>
        <taxon>Panagrolaimoidea</taxon>
        <taxon>Panagrolaimidae</taxon>
        <taxon>Panagrellus</taxon>
    </lineage>
</organism>
<evidence type="ECO:0000259" key="9">
    <source>
        <dbReference type="PROSITE" id="PS50011"/>
    </source>
</evidence>
<dbReference type="Gene3D" id="3.10.20.230">
    <property type="entry name" value="Doublecortin domain"/>
    <property type="match status" value="2"/>
</dbReference>
<reference evidence="12" key="2">
    <citation type="submission" date="2020-10" db="UniProtKB">
        <authorList>
            <consortium name="WormBaseParasite"/>
        </authorList>
    </citation>
    <scope>IDENTIFICATION</scope>
</reference>
<comment type="catalytic activity">
    <reaction evidence="7">
        <text>L-seryl-[protein] + ATP = O-phospho-L-seryl-[protein] + ADP + H(+)</text>
        <dbReference type="Rhea" id="RHEA:17989"/>
        <dbReference type="Rhea" id="RHEA-COMP:9863"/>
        <dbReference type="Rhea" id="RHEA-COMP:11604"/>
        <dbReference type="ChEBI" id="CHEBI:15378"/>
        <dbReference type="ChEBI" id="CHEBI:29999"/>
        <dbReference type="ChEBI" id="CHEBI:30616"/>
        <dbReference type="ChEBI" id="CHEBI:83421"/>
        <dbReference type="ChEBI" id="CHEBI:456216"/>
        <dbReference type="EC" id="2.7.11.1"/>
    </reaction>
</comment>
<dbReference type="PROSITE" id="PS00108">
    <property type="entry name" value="PROTEIN_KINASE_ST"/>
    <property type="match status" value="1"/>
</dbReference>
<feature type="compositionally biased region" description="Low complexity" evidence="8">
    <location>
        <begin position="1"/>
        <end position="13"/>
    </location>
</feature>
<dbReference type="InterPro" id="IPR003533">
    <property type="entry name" value="Doublecortin_dom"/>
</dbReference>
<feature type="compositionally biased region" description="Polar residues" evidence="8">
    <location>
        <begin position="28"/>
        <end position="48"/>
    </location>
</feature>
<proteinExistence type="predicted"/>
<dbReference type="Proteomes" id="UP000492821">
    <property type="component" value="Unassembled WGS sequence"/>
</dbReference>
<evidence type="ECO:0000256" key="8">
    <source>
        <dbReference type="SAM" id="MobiDB-lite"/>
    </source>
</evidence>
<dbReference type="InterPro" id="IPR008271">
    <property type="entry name" value="Ser/Thr_kinase_AS"/>
</dbReference>
<feature type="region of interest" description="Disordered" evidence="8">
    <location>
        <begin position="1"/>
        <end position="48"/>
    </location>
</feature>
<dbReference type="WBParaSite" id="Pan_g4569.t1">
    <property type="protein sequence ID" value="Pan_g4569.t1"/>
    <property type="gene ID" value="Pan_g4569"/>
</dbReference>
<dbReference type="InterPro" id="IPR000719">
    <property type="entry name" value="Prot_kinase_dom"/>
</dbReference>
<evidence type="ECO:0000256" key="6">
    <source>
        <dbReference type="ARBA" id="ARBA00047899"/>
    </source>
</evidence>
<dbReference type="GO" id="GO:0005524">
    <property type="term" value="F:ATP binding"/>
    <property type="evidence" value="ECO:0007669"/>
    <property type="project" value="UniProtKB-KW"/>
</dbReference>
<evidence type="ECO:0000259" key="10">
    <source>
        <dbReference type="PROSITE" id="PS50309"/>
    </source>
</evidence>
<evidence type="ECO:0000313" key="12">
    <source>
        <dbReference type="WBParaSite" id="Pan_g4569.t1"/>
    </source>
</evidence>
<evidence type="ECO:0000256" key="5">
    <source>
        <dbReference type="ARBA" id="ARBA00031092"/>
    </source>
</evidence>
<feature type="region of interest" description="Disordered" evidence="8">
    <location>
        <begin position="589"/>
        <end position="609"/>
    </location>
</feature>
<dbReference type="SMART" id="SM00220">
    <property type="entry name" value="S_TKc"/>
    <property type="match status" value="1"/>
</dbReference>
<evidence type="ECO:0000256" key="4">
    <source>
        <dbReference type="ARBA" id="ARBA00022840"/>
    </source>
</evidence>
<evidence type="ECO:0000256" key="1">
    <source>
        <dbReference type="ARBA" id="ARBA00001946"/>
    </source>
</evidence>
<comment type="catalytic activity">
    <reaction evidence="6">
        <text>L-threonyl-[protein] + ATP = O-phospho-L-threonyl-[protein] + ADP + H(+)</text>
        <dbReference type="Rhea" id="RHEA:46608"/>
        <dbReference type="Rhea" id="RHEA-COMP:11060"/>
        <dbReference type="Rhea" id="RHEA-COMP:11605"/>
        <dbReference type="ChEBI" id="CHEBI:15378"/>
        <dbReference type="ChEBI" id="CHEBI:30013"/>
        <dbReference type="ChEBI" id="CHEBI:30616"/>
        <dbReference type="ChEBI" id="CHEBI:61977"/>
        <dbReference type="ChEBI" id="CHEBI:456216"/>
        <dbReference type="EC" id="2.7.11.1"/>
    </reaction>
</comment>
<dbReference type="EC" id="2.7.11.1" evidence="2"/>
<dbReference type="PANTHER" id="PTHR24347">
    <property type="entry name" value="SERINE/THREONINE-PROTEIN KINASE"/>
    <property type="match status" value="1"/>
</dbReference>
<evidence type="ECO:0000256" key="2">
    <source>
        <dbReference type="ARBA" id="ARBA00012513"/>
    </source>
</evidence>